<feature type="region of interest" description="Disordered" evidence="1">
    <location>
        <begin position="38"/>
        <end position="62"/>
    </location>
</feature>
<evidence type="ECO:0000313" key="3">
    <source>
        <dbReference type="EMBL" id="JAE33133.1"/>
    </source>
</evidence>
<proteinExistence type="predicted"/>
<organism evidence="3">
    <name type="scientific">Arundo donax</name>
    <name type="common">Giant reed</name>
    <name type="synonym">Donax arundinaceus</name>
    <dbReference type="NCBI Taxonomy" id="35708"/>
    <lineage>
        <taxon>Eukaryota</taxon>
        <taxon>Viridiplantae</taxon>
        <taxon>Streptophyta</taxon>
        <taxon>Embryophyta</taxon>
        <taxon>Tracheophyta</taxon>
        <taxon>Spermatophyta</taxon>
        <taxon>Magnoliopsida</taxon>
        <taxon>Liliopsida</taxon>
        <taxon>Poales</taxon>
        <taxon>Poaceae</taxon>
        <taxon>PACMAD clade</taxon>
        <taxon>Arundinoideae</taxon>
        <taxon>Arundineae</taxon>
        <taxon>Arundo</taxon>
    </lineage>
</organism>
<protein>
    <submittedName>
        <fullName evidence="3">Uncharacterized protein</fullName>
    </submittedName>
</protein>
<reference evidence="3" key="1">
    <citation type="submission" date="2014-09" db="EMBL/GenBank/DDBJ databases">
        <authorList>
            <person name="Magalhaes I.L.F."/>
            <person name="Oliveira U."/>
            <person name="Santos F.R."/>
            <person name="Vidigal T.H.D.A."/>
            <person name="Brescovit A.D."/>
            <person name="Santos A.J."/>
        </authorList>
    </citation>
    <scope>NUCLEOTIDE SEQUENCE</scope>
    <source>
        <tissue evidence="3">Shoot tissue taken approximately 20 cm above the soil surface</tissue>
    </source>
</reference>
<dbReference type="EMBL" id="GBRH01164763">
    <property type="protein sequence ID" value="JAE33133.1"/>
    <property type="molecule type" value="Transcribed_RNA"/>
</dbReference>
<evidence type="ECO:0000256" key="1">
    <source>
        <dbReference type="SAM" id="MobiDB-lite"/>
    </source>
</evidence>
<feature type="compositionally biased region" description="Polar residues" evidence="1">
    <location>
        <begin position="52"/>
        <end position="61"/>
    </location>
</feature>
<evidence type="ECO:0000256" key="2">
    <source>
        <dbReference type="SAM" id="SignalP"/>
    </source>
</evidence>
<sequence length="80" mass="8514">MESRGMLLACCVAMALVLLSGECQANYYYVPSPGPTLPPARGGSSAVPPSQPTTFPMVSRTTQDEDGTMRHIINLSKLSL</sequence>
<name>A0A0A9HJT6_ARUDO</name>
<keyword evidence="2" id="KW-0732">Signal</keyword>
<reference evidence="3" key="2">
    <citation type="journal article" date="2015" name="Data Brief">
        <title>Shoot transcriptome of the giant reed, Arundo donax.</title>
        <authorList>
            <person name="Barrero R.A."/>
            <person name="Guerrero F.D."/>
            <person name="Moolhuijzen P."/>
            <person name="Goolsby J.A."/>
            <person name="Tidwell J."/>
            <person name="Bellgard S.E."/>
            <person name="Bellgard M.I."/>
        </authorList>
    </citation>
    <scope>NUCLEOTIDE SEQUENCE</scope>
    <source>
        <tissue evidence="3">Shoot tissue taken approximately 20 cm above the soil surface</tissue>
    </source>
</reference>
<dbReference type="AlphaFoldDB" id="A0A0A9HJT6"/>
<accession>A0A0A9HJT6</accession>
<feature type="chain" id="PRO_5002048253" evidence="2">
    <location>
        <begin position="26"/>
        <end position="80"/>
    </location>
</feature>
<feature type="signal peptide" evidence="2">
    <location>
        <begin position="1"/>
        <end position="25"/>
    </location>
</feature>